<gene>
    <name evidence="2" type="ORF">KPH14_002233</name>
</gene>
<reference evidence="2" key="2">
    <citation type="journal article" date="2023" name="Commun. Biol.">
        <title>Intrasexual cuticular hydrocarbon dimorphism in a wasp sheds light on hydrocarbon biosynthesis genes in Hymenoptera.</title>
        <authorList>
            <person name="Moris V.C."/>
            <person name="Podsiadlowski L."/>
            <person name="Martin S."/>
            <person name="Oeyen J.P."/>
            <person name="Donath A."/>
            <person name="Petersen M."/>
            <person name="Wilbrandt J."/>
            <person name="Misof B."/>
            <person name="Liedtke D."/>
            <person name="Thamm M."/>
            <person name="Scheiner R."/>
            <person name="Schmitt T."/>
            <person name="Niehuis O."/>
        </authorList>
    </citation>
    <scope>NUCLEOTIDE SEQUENCE</scope>
    <source>
        <strain evidence="2">GBR_01_08_01A</strain>
    </source>
</reference>
<dbReference type="PANTHER" id="PTHR35841:SF1">
    <property type="entry name" value="PHOSPHONATES-BINDING PERIPLASMIC PROTEIN"/>
    <property type="match status" value="1"/>
</dbReference>
<keyword evidence="3" id="KW-1185">Reference proteome</keyword>
<feature type="region of interest" description="Disordered" evidence="1">
    <location>
        <begin position="92"/>
        <end position="142"/>
    </location>
</feature>
<dbReference type="Pfam" id="PF12974">
    <property type="entry name" value="Phosphonate-bd"/>
    <property type="match status" value="1"/>
</dbReference>
<dbReference type="Proteomes" id="UP001258017">
    <property type="component" value="Unassembled WGS sequence"/>
</dbReference>
<dbReference type="EMBL" id="JAIFRP010000038">
    <property type="protein sequence ID" value="KAK2581754.1"/>
    <property type="molecule type" value="Genomic_DNA"/>
</dbReference>
<organism evidence="2 3">
    <name type="scientific">Odynerus spinipes</name>
    <dbReference type="NCBI Taxonomy" id="1348599"/>
    <lineage>
        <taxon>Eukaryota</taxon>
        <taxon>Metazoa</taxon>
        <taxon>Ecdysozoa</taxon>
        <taxon>Arthropoda</taxon>
        <taxon>Hexapoda</taxon>
        <taxon>Insecta</taxon>
        <taxon>Pterygota</taxon>
        <taxon>Neoptera</taxon>
        <taxon>Endopterygota</taxon>
        <taxon>Hymenoptera</taxon>
        <taxon>Apocrita</taxon>
        <taxon>Aculeata</taxon>
        <taxon>Vespoidea</taxon>
        <taxon>Vespidae</taxon>
        <taxon>Eumeninae</taxon>
        <taxon>Odynerus</taxon>
    </lineage>
</organism>
<accession>A0AAD9RL53</accession>
<evidence type="ECO:0000313" key="2">
    <source>
        <dbReference type="EMBL" id="KAK2581754.1"/>
    </source>
</evidence>
<reference evidence="2" key="1">
    <citation type="submission" date="2021-08" db="EMBL/GenBank/DDBJ databases">
        <authorList>
            <person name="Misof B."/>
            <person name="Oliver O."/>
            <person name="Podsiadlowski L."/>
            <person name="Donath A."/>
            <person name="Peters R."/>
            <person name="Mayer C."/>
            <person name="Rust J."/>
            <person name="Gunkel S."/>
            <person name="Lesny P."/>
            <person name="Martin S."/>
            <person name="Oeyen J.P."/>
            <person name="Petersen M."/>
            <person name="Panagiotis P."/>
            <person name="Wilbrandt J."/>
            <person name="Tanja T."/>
        </authorList>
    </citation>
    <scope>NUCLEOTIDE SEQUENCE</scope>
    <source>
        <strain evidence="2">GBR_01_08_01A</strain>
        <tissue evidence="2">Thorax + abdomen</tissue>
    </source>
</reference>
<protein>
    <submittedName>
        <fullName evidence="2">Uncharacterized protein</fullName>
    </submittedName>
</protein>
<comment type="caution">
    <text evidence="2">The sequence shown here is derived from an EMBL/GenBank/DDBJ whole genome shotgun (WGS) entry which is preliminary data.</text>
</comment>
<sequence>MENAFHRSLTHTHTPIEYFTVTMSQSDPTVPIADRSSKDVKICNLKRTPDEVKIEALRKTLIEAEKMTKLAPKEVQLAKEILQTGTTRALEKSLKDEAKSTIDRSSDKDQPSSSKDTESCSLEKTKLKDPSNVPVPRTSKPYVPPISNERPLVLSTHLVPSLPLALFELLIEMIEMAIEKPVTLLYEPRSNRGVAKDVTDIAILPANEEWEDGKLLPVSFVFKHRLNKENSACVYADVIVASDIAPHVENIADIRGHRCALPDRSKKIGTTTLLYNYLYSIGEGPAFFGNTLDADTQVAALQMVAGKQAEVSILESPVILCQKNTLPGVESLRVLTSLGPLPPYRIMVNKKLPDVLIEQLTSYLINCNKDVNWMQKLATFGILGFANNSTDLYELIDVKPVVTRAPYY</sequence>
<feature type="compositionally biased region" description="Basic and acidic residues" evidence="1">
    <location>
        <begin position="92"/>
        <end position="129"/>
    </location>
</feature>
<dbReference type="AlphaFoldDB" id="A0AAD9RL53"/>
<dbReference type="PANTHER" id="PTHR35841">
    <property type="entry name" value="PHOSPHONATES-BINDING PERIPLASMIC PROTEIN"/>
    <property type="match status" value="1"/>
</dbReference>
<evidence type="ECO:0000256" key="1">
    <source>
        <dbReference type="SAM" id="MobiDB-lite"/>
    </source>
</evidence>
<name>A0AAD9RL53_9HYME</name>
<proteinExistence type="predicted"/>
<evidence type="ECO:0000313" key="3">
    <source>
        <dbReference type="Proteomes" id="UP001258017"/>
    </source>
</evidence>